<keyword evidence="2" id="KW-1185">Reference proteome</keyword>
<evidence type="ECO:0000313" key="1">
    <source>
        <dbReference type="EMBL" id="MBP0492114.1"/>
    </source>
</evidence>
<evidence type="ECO:0000313" key="2">
    <source>
        <dbReference type="Proteomes" id="UP000677537"/>
    </source>
</evidence>
<sequence length="125" mass="13065">MCGPWPWPRGAALIAGLSATFWIGFALAAAVRREPVPSPIETLESIAMAATRPGRDPAATLAAIAETVGATQPLSDQGRMQFGAALSDFAKIRGGVLPYADQQGAVALFLNRLAAHGLVLREKGR</sequence>
<dbReference type="RefSeq" id="WP_209371355.1">
    <property type="nucleotide sequence ID" value="NZ_JAGIZA010000003.1"/>
</dbReference>
<name>A0A940MWJ1_9PROT</name>
<proteinExistence type="predicted"/>
<dbReference type="Proteomes" id="UP000677537">
    <property type="component" value="Unassembled WGS sequence"/>
</dbReference>
<protein>
    <submittedName>
        <fullName evidence="1">Uncharacterized protein</fullName>
    </submittedName>
</protein>
<organism evidence="1 2">
    <name type="scientific">Roseomonas indoligenes</name>
    <dbReference type="NCBI Taxonomy" id="2820811"/>
    <lineage>
        <taxon>Bacteria</taxon>
        <taxon>Pseudomonadati</taxon>
        <taxon>Pseudomonadota</taxon>
        <taxon>Alphaproteobacteria</taxon>
        <taxon>Acetobacterales</taxon>
        <taxon>Roseomonadaceae</taxon>
        <taxon>Roseomonas</taxon>
    </lineage>
</organism>
<comment type="caution">
    <text evidence="1">The sequence shown here is derived from an EMBL/GenBank/DDBJ whole genome shotgun (WGS) entry which is preliminary data.</text>
</comment>
<reference evidence="1" key="1">
    <citation type="submission" date="2021-03" db="EMBL/GenBank/DDBJ databases">
        <authorList>
            <person name="So Y."/>
        </authorList>
    </citation>
    <scope>NUCLEOTIDE SEQUENCE</scope>
    <source>
        <strain evidence="1">SG15</strain>
    </source>
</reference>
<dbReference type="EMBL" id="JAGIZA010000003">
    <property type="protein sequence ID" value="MBP0492114.1"/>
    <property type="molecule type" value="Genomic_DNA"/>
</dbReference>
<dbReference type="AlphaFoldDB" id="A0A940MWJ1"/>
<accession>A0A940MWJ1</accession>
<gene>
    <name evidence="1" type="ORF">J5Y10_04910</name>
</gene>